<evidence type="ECO:0000259" key="1">
    <source>
        <dbReference type="Pfam" id="PF22521"/>
    </source>
</evidence>
<accession>A0A4U1BNH4</accession>
<dbReference type="OrthoDB" id="5808866at2"/>
<gene>
    <name evidence="2" type="ORF">FCL42_11105</name>
</gene>
<dbReference type="InterPro" id="IPR055128">
    <property type="entry name" value="HypF_C_2"/>
</dbReference>
<dbReference type="AlphaFoldDB" id="A0A4U1BNH4"/>
<protein>
    <recommendedName>
        <fullName evidence="1">Carbamoyltransferase Kae1-like domain-containing protein</fullName>
    </recommendedName>
</protein>
<dbReference type="EMBL" id="SWCJ01000007">
    <property type="protein sequence ID" value="TKB54693.1"/>
    <property type="molecule type" value="Genomic_DNA"/>
</dbReference>
<dbReference type="Pfam" id="PF22521">
    <property type="entry name" value="HypF_C_2"/>
    <property type="match status" value="1"/>
</dbReference>
<proteinExistence type="predicted"/>
<dbReference type="Gene3D" id="3.30.420.40">
    <property type="match status" value="1"/>
</dbReference>
<feature type="domain" description="Carbamoyltransferase Kae1-like" evidence="1">
    <location>
        <begin position="371"/>
        <end position="546"/>
    </location>
</feature>
<reference evidence="2 3" key="1">
    <citation type="submission" date="2019-04" db="EMBL/GenBank/DDBJ databases">
        <authorList>
            <person name="Hwang J.C."/>
        </authorList>
    </citation>
    <scope>NUCLEOTIDE SEQUENCE [LARGE SCALE GENOMIC DNA]</scope>
    <source>
        <strain evidence="2 3">IMCC35002</strain>
    </source>
</reference>
<keyword evidence="3" id="KW-1185">Reference proteome</keyword>
<sequence length="556" mass="61633">MKLRFNFHCHRPVPYYAQQCNQLLSHPHVFATGIDGNNYYFEAEGNLAELSQLAEQVGQQWSLSCWLKQSNMVQIDDFSGDTLALSHSPCQSPYCFHCQEHLDDCRYCGSEALSAEPIEQAVEQFMQTGVCQLNIGGTVRRFHKLTELNLSTHKQLLFCRIDALNEALHISNEGIRLLSSLEKPMLQLLAKDSFIERHQLAPVLHRVHLADDRLTLALSQALAAKGIDAVVVEDNQPKLLLSIFDQQPLALSHRQQPKAPSIAKPLWDGAVIGGYSASIDNDQLQVKPAPELDATIADKWAAACALHTAQLTAPQNSVTAVLFLSRQRQSGLLYQDKQGEYQWLVKLPDALPGAGKVLETIAANPDTGARLVERFKQAQPERAKALEEQCNSDMAGGLSSLYALVAWLIQVASPEDDARLAAEKFTALALGFDGKFSPRIDFKLKREQEVLTLQVAKALQACLSYSLADEQSAQGVCYGVVDSLADFIANWVEQLDDDIGIDQLALAGDEFHSPILLDRIHRRLGNNFTLLLPQETDFEGNNLAMGGLFLQQRRRA</sequence>
<evidence type="ECO:0000313" key="2">
    <source>
        <dbReference type="EMBL" id="TKB54693.1"/>
    </source>
</evidence>
<name>A0A4U1BNH4_9GAMM</name>
<dbReference type="Proteomes" id="UP000305675">
    <property type="component" value="Unassembled WGS sequence"/>
</dbReference>
<evidence type="ECO:0000313" key="3">
    <source>
        <dbReference type="Proteomes" id="UP000305675"/>
    </source>
</evidence>
<comment type="caution">
    <text evidence="2">The sequence shown here is derived from an EMBL/GenBank/DDBJ whole genome shotgun (WGS) entry which is preliminary data.</text>
</comment>
<organism evidence="2 3">
    <name type="scientific">Ferrimonas aestuarii</name>
    <dbReference type="NCBI Taxonomy" id="2569539"/>
    <lineage>
        <taxon>Bacteria</taxon>
        <taxon>Pseudomonadati</taxon>
        <taxon>Pseudomonadota</taxon>
        <taxon>Gammaproteobacteria</taxon>
        <taxon>Alteromonadales</taxon>
        <taxon>Ferrimonadaceae</taxon>
        <taxon>Ferrimonas</taxon>
    </lineage>
</organism>
<dbReference type="RefSeq" id="WP_136863493.1">
    <property type="nucleotide sequence ID" value="NZ_SWCJ01000007.1"/>
</dbReference>